<dbReference type="OrthoDB" id="2015098at2759"/>
<keyword evidence="3 7" id="KW-0812">Transmembrane</keyword>
<sequence length="368" mass="43603">MALNLGDIDSCIQDLIDLTEDYKQLEIRDYQVNTKEIPLAYSRIKPKEESEKEKYELLNKDLMRRQAQLNEMEESLPKKSGTYLKIILGSVNVSFLNKQERFKYKDDYEKFKLALSAIAMGLSVTNLIANLRILDLAFVFLMVWYYCTLTIRESILRVNGSRIKGWWRAHHFISTALSAVLLTWPDSTTYHQFRHQLMWFYVYISFVQYLQFRYQQGCLYRLKALGERHDMDITIEGFHSWMWRGLSFLLPFLYLGYFYQLYNAWALYQLISHPGSEWQVIHIPVLSFLFLILFLGNTLTTSMVIPQKLRDKVRLKYRFTRLDNSLFQTDRSRSNESRHASSQGTEMAEEKIASSKTKMSHLEDEKDQ</sequence>
<evidence type="ECO:0000256" key="5">
    <source>
        <dbReference type="ARBA" id="ARBA00023136"/>
    </source>
</evidence>
<evidence type="ECO:0000313" key="8">
    <source>
        <dbReference type="EMBL" id="CAH0112377.1"/>
    </source>
</evidence>
<evidence type="ECO:0000256" key="2">
    <source>
        <dbReference type="ARBA" id="ARBA00009700"/>
    </source>
</evidence>
<evidence type="ECO:0000256" key="1">
    <source>
        <dbReference type="ARBA" id="ARBA00004141"/>
    </source>
</evidence>
<dbReference type="Pfam" id="PF07851">
    <property type="entry name" value="TMEM120A-B"/>
    <property type="match status" value="1"/>
</dbReference>
<comment type="caution">
    <text evidence="8">The sequence shown here is derived from an EMBL/GenBank/DDBJ whole genome shotgun (WGS) entry which is preliminary data.</text>
</comment>
<dbReference type="EMBL" id="CAKKLH010000325">
    <property type="protein sequence ID" value="CAH0112377.1"/>
    <property type="molecule type" value="Genomic_DNA"/>
</dbReference>
<evidence type="ECO:0000256" key="4">
    <source>
        <dbReference type="ARBA" id="ARBA00022989"/>
    </source>
</evidence>
<protein>
    <submittedName>
        <fullName evidence="8">Uncharacterized protein</fullName>
    </submittedName>
</protein>
<keyword evidence="9" id="KW-1185">Reference proteome</keyword>
<organism evidence="8 9">
    <name type="scientific">Daphnia galeata</name>
    <dbReference type="NCBI Taxonomy" id="27404"/>
    <lineage>
        <taxon>Eukaryota</taxon>
        <taxon>Metazoa</taxon>
        <taxon>Ecdysozoa</taxon>
        <taxon>Arthropoda</taxon>
        <taxon>Crustacea</taxon>
        <taxon>Branchiopoda</taxon>
        <taxon>Diplostraca</taxon>
        <taxon>Cladocera</taxon>
        <taxon>Anomopoda</taxon>
        <taxon>Daphniidae</taxon>
        <taxon>Daphnia</taxon>
    </lineage>
</organism>
<comment type="similarity">
    <text evidence="2">Belongs to the TMEM120 family.</text>
</comment>
<feature type="transmembrane region" description="Helical" evidence="7">
    <location>
        <begin position="241"/>
        <end position="260"/>
    </location>
</feature>
<proteinExistence type="inferred from homology"/>
<feature type="transmembrane region" description="Helical" evidence="7">
    <location>
        <begin position="136"/>
        <end position="155"/>
    </location>
</feature>
<keyword evidence="4 7" id="KW-1133">Transmembrane helix</keyword>
<dbReference type="AlphaFoldDB" id="A0A8J2WPD5"/>
<feature type="transmembrane region" description="Helical" evidence="7">
    <location>
        <begin position="111"/>
        <end position="130"/>
    </location>
</feature>
<evidence type="ECO:0000256" key="3">
    <source>
        <dbReference type="ARBA" id="ARBA00022692"/>
    </source>
</evidence>
<comment type="subcellular location">
    <subcellularLocation>
        <location evidence="1">Membrane</location>
        <topology evidence="1">Multi-pass membrane protein</topology>
    </subcellularLocation>
</comment>
<gene>
    <name evidence="8" type="ORF">DGAL_LOCUS16092</name>
</gene>
<name>A0A8J2WPD5_9CRUS</name>
<dbReference type="PANTHER" id="PTHR21433:SF0">
    <property type="entry name" value="TRANSMEMBRANE PROTEIN 120 HOMOLOG"/>
    <property type="match status" value="1"/>
</dbReference>
<dbReference type="InterPro" id="IPR012926">
    <property type="entry name" value="TMEM120A/B"/>
</dbReference>
<reference evidence="8" key="1">
    <citation type="submission" date="2021-11" db="EMBL/GenBank/DDBJ databases">
        <authorList>
            <person name="Schell T."/>
        </authorList>
    </citation>
    <scope>NUCLEOTIDE SEQUENCE</scope>
    <source>
        <strain evidence="8">M5</strain>
    </source>
</reference>
<feature type="transmembrane region" description="Helical" evidence="7">
    <location>
        <begin position="280"/>
        <end position="305"/>
    </location>
</feature>
<keyword evidence="5 7" id="KW-0472">Membrane</keyword>
<dbReference type="Proteomes" id="UP000789390">
    <property type="component" value="Unassembled WGS sequence"/>
</dbReference>
<evidence type="ECO:0000313" key="9">
    <source>
        <dbReference type="Proteomes" id="UP000789390"/>
    </source>
</evidence>
<feature type="region of interest" description="Disordered" evidence="6">
    <location>
        <begin position="330"/>
        <end position="368"/>
    </location>
</feature>
<evidence type="ECO:0000256" key="6">
    <source>
        <dbReference type="SAM" id="MobiDB-lite"/>
    </source>
</evidence>
<dbReference type="GO" id="GO:0016020">
    <property type="term" value="C:membrane"/>
    <property type="evidence" value="ECO:0007669"/>
    <property type="project" value="UniProtKB-SubCell"/>
</dbReference>
<evidence type="ECO:0000256" key="7">
    <source>
        <dbReference type="SAM" id="Phobius"/>
    </source>
</evidence>
<dbReference type="PANTHER" id="PTHR21433">
    <property type="entry name" value="TRANSMEMBRANE PROTEIN INDUCED BY TUMOR NECROSIS FACTOR ALPHA"/>
    <property type="match status" value="1"/>
</dbReference>
<feature type="compositionally biased region" description="Basic and acidic residues" evidence="6">
    <location>
        <begin position="330"/>
        <end position="339"/>
    </location>
</feature>
<accession>A0A8J2WPD5</accession>